<dbReference type="WBParaSite" id="PgB08_g011_t01">
    <property type="protein sequence ID" value="PgB08_g011_t01"/>
    <property type="gene ID" value="PgB08_g011"/>
</dbReference>
<dbReference type="Proteomes" id="UP000887569">
    <property type="component" value="Unplaced"/>
</dbReference>
<accession>A0A914ZLQ8</accession>
<proteinExistence type="predicted"/>
<keyword evidence="1" id="KW-1185">Reference proteome</keyword>
<reference evidence="2" key="1">
    <citation type="submission" date="2022-11" db="UniProtKB">
        <authorList>
            <consortium name="WormBaseParasite"/>
        </authorList>
    </citation>
    <scope>IDENTIFICATION</scope>
</reference>
<name>A0A914ZLQ8_PARUN</name>
<protein>
    <submittedName>
        <fullName evidence="2">Secreted protein</fullName>
    </submittedName>
</protein>
<sequence>TICIHICSLLHFTLVIIVRIIGIMFQELGDHLSDFGHEWYDILWTTEYKRLNCLNTRLSEFIVLGGNGECDKQRDHKWEMWCESASCTFAHTLYRLYQCTYLRY</sequence>
<organism evidence="1 2">
    <name type="scientific">Parascaris univalens</name>
    <name type="common">Nematode worm</name>
    <dbReference type="NCBI Taxonomy" id="6257"/>
    <lineage>
        <taxon>Eukaryota</taxon>
        <taxon>Metazoa</taxon>
        <taxon>Ecdysozoa</taxon>
        <taxon>Nematoda</taxon>
        <taxon>Chromadorea</taxon>
        <taxon>Rhabditida</taxon>
        <taxon>Spirurina</taxon>
        <taxon>Ascaridomorpha</taxon>
        <taxon>Ascaridoidea</taxon>
        <taxon>Ascarididae</taxon>
        <taxon>Parascaris</taxon>
    </lineage>
</organism>
<evidence type="ECO:0000313" key="1">
    <source>
        <dbReference type="Proteomes" id="UP000887569"/>
    </source>
</evidence>
<dbReference type="AlphaFoldDB" id="A0A914ZLQ8"/>
<evidence type="ECO:0000313" key="2">
    <source>
        <dbReference type="WBParaSite" id="PgB08_g011_t01"/>
    </source>
</evidence>